<dbReference type="AlphaFoldDB" id="A0AAF0F8I6"/>
<evidence type="ECO:0000256" key="6">
    <source>
        <dbReference type="ARBA" id="ARBA00023163"/>
    </source>
</evidence>
<dbReference type="PANTHER" id="PTHR14017">
    <property type="entry name" value="LYSINE-SPECIFIC DEMETHYLASE"/>
    <property type="match status" value="1"/>
</dbReference>
<dbReference type="Pfam" id="PF13432">
    <property type="entry name" value="TPR_16"/>
    <property type="match status" value="1"/>
</dbReference>
<dbReference type="GO" id="GO:0000122">
    <property type="term" value="P:negative regulation of transcription by RNA polymerase II"/>
    <property type="evidence" value="ECO:0007669"/>
    <property type="project" value="TreeGrafter"/>
</dbReference>
<keyword evidence="3" id="KW-0677">Repeat</keyword>
<evidence type="ECO:0000256" key="9">
    <source>
        <dbReference type="PROSITE-ProRule" id="PRU00339"/>
    </source>
</evidence>
<feature type="repeat" description="TPR" evidence="9">
    <location>
        <begin position="106"/>
        <end position="139"/>
    </location>
</feature>
<dbReference type="InterPro" id="IPR051630">
    <property type="entry name" value="Corepressor-Demethylase"/>
</dbReference>
<evidence type="ECO:0000256" key="8">
    <source>
        <dbReference type="ARBA" id="ARBA00061082"/>
    </source>
</evidence>
<feature type="repeat" description="TPR" evidence="9">
    <location>
        <begin position="247"/>
        <end position="280"/>
    </location>
</feature>
<organism evidence="11 12">
    <name type="scientific">Malassezia psittaci</name>
    <dbReference type="NCBI Taxonomy" id="1821823"/>
    <lineage>
        <taxon>Eukaryota</taxon>
        <taxon>Fungi</taxon>
        <taxon>Dikarya</taxon>
        <taxon>Basidiomycota</taxon>
        <taxon>Ustilaginomycotina</taxon>
        <taxon>Malasseziomycetes</taxon>
        <taxon>Malasseziales</taxon>
        <taxon>Malasseziaceae</taxon>
        <taxon>Malassezia</taxon>
    </lineage>
</organism>
<dbReference type="PROSITE" id="PS50005">
    <property type="entry name" value="TPR"/>
    <property type="match status" value="8"/>
</dbReference>
<feature type="region of interest" description="Disordered" evidence="10">
    <location>
        <begin position="58"/>
        <end position="91"/>
    </location>
</feature>
<feature type="repeat" description="TPR" evidence="9">
    <location>
        <begin position="210"/>
        <end position="243"/>
    </location>
</feature>
<feature type="compositionally biased region" description="Basic and acidic residues" evidence="10">
    <location>
        <begin position="801"/>
        <end position="826"/>
    </location>
</feature>
<comment type="subcellular location">
    <subcellularLocation>
        <location evidence="1">Nucleus</location>
    </subcellularLocation>
</comment>
<dbReference type="GO" id="GO:0000978">
    <property type="term" value="F:RNA polymerase II cis-regulatory region sequence-specific DNA binding"/>
    <property type="evidence" value="ECO:0007669"/>
    <property type="project" value="TreeGrafter"/>
</dbReference>
<accession>A0AAF0F8I6</accession>
<dbReference type="Gene3D" id="1.25.40.10">
    <property type="entry name" value="Tetratricopeptide repeat domain"/>
    <property type="match status" value="3"/>
</dbReference>
<evidence type="ECO:0000256" key="3">
    <source>
        <dbReference type="ARBA" id="ARBA00022737"/>
    </source>
</evidence>
<dbReference type="InterPro" id="IPR011990">
    <property type="entry name" value="TPR-like_helical_dom_sf"/>
</dbReference>
<feature type="compositionally biased region" description="Basic and acidic residues" evidence="10">
    <location>
        <begin position="703"/>
        <end position="715"/>
    </location>
</feature>
<feature type="repeat" description="TPR" evidence="9">
    <location>
        <begin position="174"/>
        <end position="207"/>
    </location>
</feature>
<name>A0AAF0F8I6_9BASI</name>
<dbReference type="GO" id="GO:0031490">
    <property type="term" value="F:chromatin DNA binding"/>
    <property type="evidence" value="ECO:0007669"/>
    <property type="project" value="TreeGrafter"/>
</dbReference>
<feature type="repeat" description="TPR" evidence="9">
    <location>
        <begin position="284"/>
        <end position="317"/>
    </location>
</feature>
<evidence type="ECO:0000313" key="11">
    <source>
        <dbReference type="EMBL" id="WFD42785.1"/>
    </source>
</evidence>
<evidence type="ECO:0000256" key="1">
    <source>
        <dbReference type="ARBA" id="ARBA00004123"/>
    </source>
</evidence>
<dbReference type="Proteomes" id="UP001214628">
    <property type="component" value="Chromosome 1"/>
</dbReference>
<dbReference type="PANTHER" id="PTHR14017:SF1">
    <property type="entry name" value="LD02225P"/>
    <property type="match status" value="1"/>
</dbReference>
<dbReference type="SMART" id="SM00028">
    <property type="entry name" value="TPR"/>
    <property type="match status" value="10"/>
</dbReference>
<keyword evidence="12" id="KW-1185">Reference proteome</keyword>
<dbReference type="FunFam" id="1.25.40.10:FF:000403">
    <property type="entry name" value="General transcriptional repressor, putative"/>
    <property type="match status" value="1"/>
</dbReference>
<evidence type="ECO:0000256" key="5">
    <source>
        <dbReference type="ARBA" id="ARBA00023015"/>
    </source>
</evidence>
<keyword evidence="2" id="KW-0678">Repressor</keyword>
<protein>
    <submittedName>
        <fullName evidence="11">Glucose repression mediator protein</fullName>
    </submittedName>
</protein>
<dbReference type="EMBL" id="CP118375">
    <property type="protein sequence ID" value="WFD42785.1"/>
    <property type="molecule type" value="Genomic_DNA"/>
</dbReference>
<feature type="repeat" description="TPR" evidence="9">
    <location>
        <begin position="390"/>
        <end position="423"/>
    </location>
</feature>
<feature type="compositionally biased region" description="Low complexity" evidence="10">
    <location>
        <begin position="775"/>
        <end position="784"/>
    </location>
</feature>
<dbReference type="GO" id="GO:0017053">
    <property type="term" value="C:transcription repressor complex"/>
    <property type="evidence" value="ECO:0007669"/>
    <property type="project" value="TreeGrafter"/>
</dbReference>
<evidence type="ECO:0000256" key="4">
    <source>
        <dbReference type="ARBA" id="ARBA00022803"/>
    </source>
</evidence>
<keyword evidence="6" id="KW-0804">Transcription</keyword>
<sequence length="872" mass="97072">MPPTELGPSSSSQSHSHIPSHPLPRSSMAAPRPVRASERFSLPATNVAVQMPYMDARHRSPPSVEFSRHSPRGASVRLPENADGPAIPAANDSMPPILSKITAANEQTWLAIGSAAESMEDYTRALSAYDSALLHNPYSVAALSAMATMYRTLDHFDLAVECFQRVLNITPDNGEVWGAMGHCYLMMDELQKAYTAYHQALYYLPNPKEPKLWYGIGILYDRYGSLEHAEETFTSVVRMDPNYEKANEIYFRLGIIYKQQGQYESSLECFRYILSNPPKPLTAMDIWFQIGHVYEQQEEYQHAKEAYERVLAENPNHAKVLQQLGGLYMQEASGFANYETAIDLLSQSLDSDPNDQKAWYLLGRAYMNAEEYNKAYEAYQQTVYRDGKNPVLWCSIGILYFQISQFHDALGAYSRSIRLNPYIPEIWFNLGVLYESCNNQITDAIDAYRRVLELEPDNSLVQQRLQQLQDGESSGKPVSGIPKPRDVHQSLFVPVPGPPGSPHAGDDLLNSGETLRPPRDEYSSSANQPSIDELSSVAKSRRPPSISPRIPNVDADGKNHSPRLPSYAATYGDHRERVDAGGASRAYMDGTHHARHHQGGAPHEWDRQYYGASYEPLARFNHESSASGGSRMPSIRHDYDAPHSRSHYDAARPQRMYASSLRSPETELPSAVHRSTESNAHREGSRYETSSSEPIRGLPPTTEHLRMQDTLDSRSPRINQSPLESVSRRSSGSSARPSKHERRPEVSVAPPHLQVRDVDEDYDEGAASALMGLAGAAASAYEASNAERQRQSEAANPAIKHPIDENEPGHAAKRPRNDTSSLKESESSPVHTAPTSPQRSRSSQANPSTPPIERSMPRSQGPCASELTPERP</sequence>
<reference evidence="11" key="1">
    <citation type="submission" date="2023-02" db="EMBL/GenBank/DDBJ databases">
        <title>Mating type loci evolution in Malassezia.</title>
        <authorList>
            <person name="Coelho M.A."/>
        </authorList>
    </citation>
    <scope>NUCLEOTIDE SEQUENCE</scope>
    <source>
        <strain evidence="11">CBS 14136</strain>
    </source>
</reference>
<dbReference type="PROSITE" id="PS50293">
    <property type="entry name" value="TPR_REGION"/>
    <property type="match status" value="1"/>
</dbReference>
<evidence type="ECO:0000313" key="12">
    <source>
        <dbReference type="Proteomes" id="UP001214628"/>
    </source>
</evidence>
<keyword evidence="5" id="KW-0805">Transcription regulation</keyword>
<feature type="compositionally biased region" description="Polar residues" evidence="10">
    <location>
        <begin position="827"/>
        <end position="847"/>
    </location>
</feature>
<dbReference type="GO" id="GO:0005634">
    <property type="term" value="C:nucleus"/>
    <property type="evidence" value="ECO:0007669"/>
    <property type="project" value="UniProtKB-SubCell"/>
</dbReference>
<gene>
    <name evidence="11" type="primary">SSN6</name>
    <name evidence="11" type="ORF">MPSI1_001435</name>
</gene>
<evidence type="ECO:0000256" key="7">
    <source>
        <dbReference type="ARBA" id="ARBA00023242"/>
    </source>
</evidence>
<dbReference type="FunFam" id="1.25.40.10:FF:000078">
    <property type="entry name" value="Transcriptional corepressor Cyc8"/>
    <property type="match status" value="1"/>
</dbReference>
<comment type="similarity">
    <text evidence="8">Belongs to the CYC8/SSN6 family.</text>
</comment>
<feature type="region of interest" description="Disordered" evidence="10">
    <location>
        <begin position="775"/>
        <end position="872"/>
    </location>
</feature>
<feature type="repeat" description="TPR" evidence="9">
    <location>
        <begin position="356"/>
        <end position="389"/>
    </location>
</feature>
<proteinExistence type="inferred from homology"/>
<evidence type="ECO:0000256" key="10">
    <source>
        <dbReference type="SAM" id="MobiDB-lite"/>
    </source>
</evidence>
<feature type="compositionally biased region" description="Basic and acidic residues" evidence="10">
    <location>
        <begin position="635"/>
        <end position="652"/>
    </location>
</feature>
<evidence type="ECO:0000256" key="2">
    <source>
        <dbReference type="ARBA" id="ARBA00022491"/>
    </source>
</evidence>
<keyword evidence="4 9" id="KW-0802">TPR repeat</keyword>
<keyword evidence="7" id="KW-0539">Nucleus</keyword>
<feature type="compositionally biased region" description="Low complexity" evidence="10">
    <location>
        <begin position="8"/>
        <end position="27"/>
    </location>
</feature>
<feature type="repeat" description="TPR" evidence="9">
    <location>
        <begin position="140"/>
        <end position="173"/>
    </location>
</feature>
<feature type="region of interest" description="Disordered" evidence="10">
    <location>
        <begin position="622"/>
        <end position="757"/>
    </location>
</feature>
<dbReference type="Pfam" id="PF13181">
    <property type="entry name" value="TPR_8"/>
    <property type="match status" value="2"/>
</dbReference>
<dbReference type="Pfam" id="PF14559">
    <property type="entry name" value="TPR_19"/>
    <property type="match status" value="2"/>
</dbReference>
<dbReference type="Pfam" id="PF00515">
    <property type="entry name" value="TPR_1"/>
    <property type="match status" value="1"/>
</dbReference>
<dbReference type="SUPFAM" id="SSF48452">
    <property type="entry name" value="TPR-like"/>
    <property type="match status" value="1"/>
</dbReference>
<dbReference type="InterPro" id="IPR019734">
    <property type="entry name" value="TPR_rpt"/>
</dbReference>
<feature type="region of interest" description="Disordered" evidence="10">
    <location>
        <begin position="1"/>
        <end position="41"/>
    </location>
</feature>
<feature type="compositionally biased region" description="Basic and acidic residues" evidence="10">
    <location>
        <begin position="674"/>
        <end position="686"/>
    </location>
</feature>
<feature type="region of interest" description="Disordered" evidence="10">
    <location>
        <begin position="464"/>
        <end position="566"/>
    </location>
</feature>